<evidence type="ECO:0000256" key="3">
    <source>
        <dbReference type="ARBA" id="ARBA00012180"/>
    </source>
</evidence>
<dbReference type="EMBL" id="BGPR01127827">
    <property type="protein sequence ID" value="GBN38131.1"/>
    <property type="molecule type" value="Genomic_DNA"/>
</dbReference>
<dbReference type="CDD" id="cd09276">
    <property type="entry name" value="Rnase_HI_RT_non_LTR"/>
    <property type="match status" value="1"/>
</dbReference>
<keyword evidence="6" id="KW-0255">Endonuclease</keyword>
<keyword evidence="4" id="KW-0540">Nuclease</keyword>
<dbReference type="InterPro" id="IPR012337">
    <property type="entry name" value="RNaseH-like_sf"/>
</dbReference>
<evidence type="ECO:0000313" key="10">
    <source>
        <dbReference type="EMBL" id="GBN38131.1"/>
    </source>
</evidence>
<dbReference type="GO" id="GO:0004523">
    <property type="term" value="F:RNA-DNA hybrid ribonuclease activity"/>
    <property type="evidence" value="ECO:0007669"/>
    <property type="project" value="UniProtKB-EC"/>
</dbReference>
<dbReference type="InterPro" id="IPR050092">
    <property type="entry name" value="RNase_H"/>
</dbReference>
<keyword evidence="7" id="KW-0378">Hydrolase</keyword>
<dbReference type="OrthoDB" id="407198at2759"/>
<evidence type="ECO:0000256" key="6">
    <source>
        <dbReference type="ARBA" id="ARBA00022759"/>
    </source>
</evidence>
<dbReference type="PANTHER" id="PTHR10642:SF26">
    <property type="entry name" value="RIBONUCLEASE H1"/>
    <property type="match status" value="1"/>
</dbReference>
<dbReference type="SUPFAM" id="SSF53098">
    <property type="entry name" value="Ribonuclease H-like"/>
    <property type="match status" value="1"/>
</dbReference>
<evidence type="ECO:0000256" key="2">
    <source>
        <dbReference type="ARBA" id="ARBA00005300"/>
    </source>
</evidence>
<gene>
    <name evidence="10" type="ORF">AVEN_118442_1</name>
</gene>
<keyword evidence="5" id="KW-0479">Metal-binding</keyword>
<dbReference type="PROSITE" id="PS50878">
    <property type="entry name" value="RT_POL"/>
    <property type="match status" value="1"/>
</dbReference>
<dbReference type="Pfam" id="PF00075">
    <property type="entry name" value="RNase_H"/>
    <property type="match status" value="1"/>
</dbReference>
<dbReference type="InterPro" id="IPR002156">
    <property type="entry name" value="RNaseH_domain"/>
</dbReference>
<evidence type="ECO:0000259" key="9">
    <source>
        <dbReference type="PROSITE" id="PS50879"/>
    </source>
</evidence>
<evidence type="ECO:0000313" key="11">
    <source>
        <dbReference type="Proteomes" id="UP000499080"/>
    </source>
</evidence>
<dbReference type="GO" id="GO:0046872">
    <property type="term" value="F:metal ion binding"/>
    <property type="evidence" value="ECO:0007669"/>
    <property type="project" value="UniProtKB-KW"/>
</dbReference>
<dbReference type="InterPro" id="IPR000477">
    <property type="entry name" value="RT_dom"/>
</dbReference>
<keyword evidence="11" id="KW-1185">Reference proteome</keyword>
<feature type="domain" description="Reverse transcriptase" evidence="8">
    <location>
        <begin position="1"/>
        <end position="96"/>
    </location>
</feature>
<dbReference type="EC" id="3.1.26.4" evidence="3"/>
<accession>A0A4Y2NFL8</accession>
<comment type="caution">
    <text evidence="10">The sequence shown here is derived from an EMBL/GenBank/DDBJ whole genome shotgun (WGS) entry which is preliminary data.</text>
</comment>
<protein>
    <recommendedName>
        <fullName evidence="3">ribonuclease H</fullName>
        <ecNumber evidence="3">3.1.26.4</ecNumber>
    </recommendedName>
</protein>
<dbReference type="Proteomes" id="UP000499080">
    <property type="component" value="Unassembled WGS sequence"/>
</dbReference>
<evidence type="ECO:0000256" key="5">
    <source>
        <dbReference type="ARBA" id="ARBA00022723"/>
    </source>
</evidence>
<dbReference type="PROSITE" id="PS50879">
    <property type="entry name" value="RNASE_H_1"/>
    <property type="match status" value="1"/>
</dbReference>
<comment type="similarity">
    <text evidence="2">Belongs to the RNase H family.</text>
</comment>
<dbReference type="GO" id="GO:0043137">
    <property type="term" value="P:DNA replication, removal of RNA primer"/>
    <property type="evidence" value="ECO:0007669"/>
    <property type="project" value="TreeGrafter"/>
</dbReference>
<dbReference type="AlphaFoldDB" id="A0A4Y2NFL8"/>
<dbReference type="InterPro" id="IPR036397">
    <property type="entry name" value="RNaseH_sf"/>
</dbReference>
<sequence>MFLQAYADDLALIIAASSRKNLEVTVSASLDLLYSHLQNLNLQVASEKTLAVVFRGTQNKNRQKRGLATLKRTPIFKLNNRTIRTVDSLKYLGIFIDNQFNWNDHITFLRSKMLGIIKNFHSVTGPNWGTGVSLLKHWYLTVIQPSLLFGAAVWGGSFTKKQINTLHSIQRIALLKISKGYRTCPTDALNVILGFPPLHVVANGLFIKFQIWNKRSNDYDFIDTNNLDFYIKINNLNLNQRVIEFPELICDADYDIYTDGSGIDGSIGASVCIFNKNLLFDSYKFKLDNYNSVFQAELAAINFAAGWALENNFKINIFSDSLSSIEVLKKSNSKSNYINQIKNNMFKAIGSVGLSWVKAHAGIPGNELADQFAKEATINGEFLPFPAPYSFLKKFINNFIFKNWQRHWEASKNGVRVREFIPSVDYSLLTHSRSLLFFITGHGPFPAYLHRFKILNSPNCVCGGLGDADHFAFDCIHTQEFHFTKPSLSNKPFWFRSVLNNQMSLSRLDRVCTISNVICNNLKV</sequence>
<evidence type="ECO:0000256" key="4">
    <source>
        <dbReference type="ARBA" id="ARBA00022722"/>
    </source>
</evidence>
<proteinExistence type="inferred from homology"/>
<organism evidence="10 11">
    <name type="scientific">Araneus ventricosus</name>
    <name type="common">Orbweaver spider</name>
    <name type="synonym">Epeira ventricosa</name>
    <dbReference type="NCBI Taxonomy" id="182803"/>
    <lineage>
        <taxon>Eukaryota</taxon>
        <taxon>Metazoa</taxon>
        <taxon>Ecdysozoa</taxon>
        <taxon>Arthropoda</taxon>
        <taxon>Chelicerata</taxon>
        <taxon>Arachnida</taxon>
        <taxon>Araneae</taxon>
        <taxon>Araneomorphae</taxon>
        <taxon>Entelegynae</taxon>
        <taxon>Araneoidea</taxon>
        <taxon>Araneidae</taxon>
        <taxon>Araneus</taxon>
    </lineage>
</organism>
<evidence type="ECO:0000256" key="7">
    <source>
        <dbReference type="ARBA" id="ARBA00022801"/>
    </source>
</evidence>
<evidence type="ECO:0000259" key="8">
    <source>
        <dbReference type="PROSITE" id="PS50878"/>
    </source>
</evidence>
<dbReference type="Gene3D" id="3.30.420.10">
    <property type="entry name" value="Ribonuclease H-like superfamily/Ribonuclease H"/>
    <property type="match status" value="1"/>
</dbReference>
<comment type="catalytic activity">
    <reaction evidence="1">
        <text>Endonucleolytic cleavage to 5'-phosphomonoester.</text>
        <dbReference type="EC" id="3.1.26.4"/>
    </reaction>
</comment>
<feature type="domain" description="RNase H type-1" evidence="9">
    <location>
        <begin position="250"/>
        <end position="378"/>
    </location>
</feature>
<dbReference type="GO" id="GO:0003676">
    <property type="term" value="F:nucleic acid binding"/>
    <property type="evidence" value="ECO:0007669"/>
    <property type="project" value="InterPro"/>
</dbReference>
<name>A0A4Y2NFL8_ARAVE</name>
<evidence type="ECO:0000256" key="1">
    <source>
        <dbReference type="ARBA" id="ARBA00000077"/>
    </source>
</evidence>
<reference evidence="10 11" key="1">
    <citation type="journal article" date="2019" name="Sci. Rep.">
        <title>Orb-weaving spider Araneus ventricosus genome elucidates the spidroin gene catalogue.</title>
        <authorList>
            <person name="Kono N."/>
            <person name="Nakamura H."/>
            <person name="Ohtoshi R."/>
            <person name="Moran D.A.P."/>
            <person name="Shinohara A."/>
            <person name="Yoshida Y."/>
            <person name="Fujiwara M."/>
            <person name="Mori M."/>
            <person name="Tomita M."/>
            <person name="Arakawa K."/>
        </authorList>
    </citation>
    <scope>NUCLEOTIDE SEQUENCE [LARGE SCALE GENOMIC DNA]</scope>
</reference>
<dbReference type="PANTHER" id="PTHR10642">
    <property type="entry name" value="RIBONUCLEASE H1"/>
    <property type="match status" value="1"/>
</dbReference>